<protein>
    <submittedName>
        <fullName evidence="3">Uncharacterized protein</fullName>
    </submittedName>
</protein>
<evidence type="ECO:0000313" key="4">
    <source>
        <dbReference type="Proteomes" id="UP001159427"/>
    </source>
</evidence>
<feature type="transmembrane region" description="Helical" evidence="2">
    <location>
        <begin position="82"/>
        <end position="107"/>
    </location>
</feature>
<dbReference type="EMBL" id="CALNXI010000242">
    <property type="protein sequence ID" value="CAH3022991.1"/>
    <property type="molecule type" value="Genomic_DNA"/>
</dbReference>
<accession>A0ABN8M3K4</accession>
<sequence>LQLQDLAVSPDIRDPSLNSAQCVIQGHYATFSDTKGHSVKMLWVCNLFLMGAGLIVSSAIIDMNKFYRLNGRKMKNTASAMCFSTHFLSVLGSVYIFFAVTCSLFSFSTFFSVYFILVVFWNLVTSALYVPTRYSIFYHKWKGTGFVLTTLYVFGGNSICCLSCWLVIGIRINPSWGLTIALFIISIFASFTYAVYLCLEVIYPNGYNMRERENTLQDFLLGTYTLPEDSYRNPLSCSASSDDNSQNNNDDPNRVIALFKSFVLLECDRGIMAIFVCMLGCIAVVSFFLIVILAGPSIAGQTSAADELLKTSSLYFITAFITWATLKKHASIDAPLQNERPQNAEEQDTDHHTGDHPGGELGTQYPLIMWETSV</sequence>
<feature type="compositionally biased region" description="Basic and acidic residues" evidence="1">
    <location>
        <begin position="349"/>
        <end position="358"/>
    </location>
</feature>
<gene>
    <name evidence="3" type="ORF">PEVE_00017683</name>
</gene>
<comment type="caution">
    <text evidence="3">The sequence shown here is derived from an EMBL/GenBank/DDBJ whole genome shotgun (WGS) entry which is preliminary data.</text>
</comment>
<keyword evidence="2" id="KW-0812">Transmembrane</keyword>
<reference evidence="3 4" key="1">
    <citation type="submission" date="2022-05" db="EMBL/GenBank/DDBJ databases">
        <authorList>
            <consortium name="Genoscope - CEA"/>
            <person name="William W."/>
        </authorList>
    </citation>
    <scope>NUCLEOTIDE SEQUENCE [LARGE SCALE GENOMIC DNA]</scope>
</reference>
<dbReference type="Proteomes" id="UP001159427">
    <property type="component" value="Unassembled WGS sequence"/>
</dbReference>
<feature type="transmembrane region" description="Helical" evidence="2">
    <location>
        <begin position="113"/>
        <end position="132"/>
    </location>
</feature>
<proteinExistence type="predicted"/>
<evidence type="ECO:0000256" key="1">
    <source>
        <dbReference type="SAM" id="MobiDB-lite"/>
    </source>
</evidence>
<feature type="region of interest" description="Disordered" evidence="1">
    <location>
        <begin position="340"/>
        <end position="363"/>
    </location>
</feature>
<keyword evidence="4" id="KW-1185">Reference proteome</keyword>
<feature type="non-terminal residue" evidence="3">
    <location>
        <position position="1"/>
    </location>
</feature>
<keyword evidence="2" id="KW-1133">Transmembrane helix</keyword>
<feature type="transmembrane region" description="Helical" evidence="2">
    <location>
        <begin position="180"/>
        <end position="203"/>
    </location>
</feature>
<name>A0ABN8M3K4_9CNID</name>
<keyword evidence="2" id="KW-0472">Membrane</keyword>
<evidence type="ECO:0000313" key="3">
    <source>
        <dbReference type="EMBL" id="CAH3022991.1"/>
    </source>
</evidence>
<feature type="transmembrane region" description="Helical" evidence="2">
    <location>
        <begin position="41"/>
        <end position="61"/>
    </location>
</feature>
<feature type="transmembrane region" description="Helical" evidence="2">
    <location>
        <begin position="270"/>
        <end position="296"/>
    </location>
</feature>
<evidence type="ECO:0000256" key="2">
    <source>
        <dbReference type="SAM" id="Phobius"/>
    </source>
</evidence>
<feature type="transmembrane region" description="Helical" evidence="2">
    <location>
        <begin position="144"/>
        <end position="168"/>
    </location>
</feature>
<organism evidence="3 4">
    <name type="scientific">Porites evermanni</name>
    <dbReference type="NCBI Taxonomy" id="104178"/>
    <lineage>
        <taxon>Eukaryota</taxon>
        <taxon>Metazoa</taxon>
        <taxon>Cnidaria</taxon>
        <taxon>Anthozoa</taxon>
        <taxon>Hexacorallia</taxon>
        <taxon>Scleractinia</taxon>
        <taxon>Fungiina</taxon>
        <taxon>Poritidae</taxon>
        <taxon>Porites</taxon>
    </lineage>
</organism>